<dbReference type="PANTHER" id="PTHR32309">
    <property type="entry name" value="TYROSINE-PROTEIN KINASE"/>
    <property type="match status" value="1"/>
</dbReference>
<dbReference type="Pfam" id="PF02706">
    <property type="entry name" value="Wzz"/>
    <property type="match status" value="1"/>
</dbReference>
<keyword evidence="6" id="KW-0175">Coiled coil</keyword>
<evidence type="ECO:0000256" key="3">
    <source>
        <dbReference type="ARBA" id="ARBA00022692"/>
    </source>
</evidence>
<keyword evidence="11" id="KW-1185">Reference proteome</keyword>
<keyword evidence="2" id="KW-1003">Cell membrane</keyword>
<dbReference type="InterPro" id="IPR003856">
    <property type="entry name" value="LPS_length_determ_N"/>
</dbReference>
<proteinExistence type="predicted"/>
<dbReference type="Pfam" id="PF13807">
    <property type="entry name" value="GNVR"/>
    <property type="match status" value="1"/>
</dbReference>
<feature type="coiled-coil region" evidence="6">
    <location>
        <begin position="326"/>
        <end position="363"/>
    </location>
</feature>
<keyword evidence="3 7" id="KW-0812">Transmembrane</keyword>
<dbReference type="Proteomes" id="UP001162030">
    <property type="component" value="Chromosome"/>
</dbReference>
<evidence type="ECO:0000259" key="8">
    <source>
        <dbReference type="Pfam" id="PF02706"/>
    </source>
</evidence>
<evidence type="ECO:0000256" key="1">
    <source>
        <dbReference type="ARBA" id="ARBA00004651"/>
    </source>
</evidence>
<dbReference type="PANTHER" id="PTHR32309:SF13">
    <property type="entry name" value="FERRIC ENTEROBACTIN TRANSPORT PROTEIN FEPE"/>
    <property type="match status" value="1"/>
</dbReference>
<feature type="transmembrane region" description="Helical" evidence="7">
    <location>
        <begin position="402"/>
        <end position="424"/>
    </location>
</feature>
<evidence type="ECO:0000313" key="11">
    <source>
        <dbReference type="Proteomes" id="UP001162030"/>
    </source>
</evidence>
<accession>A0ABN8WZY6</accession>
<evidence type="ECO:0000256" key="4">
    <source>
        <dbReference type="ARBA" id="ARBA00022989"/>
    </source>
</evidence>
<dbReference type="InterPro" id="IPR017468">
    <property type="entry name" value="Chain_len_reg_EpsF"/>
</dbReference>
<organism evidence="10 11">
    <name type="scientific">Methylocaldum szegediense</name>
    <dbReference type="NCBI Taxonomy" id="73780"/>
    <lineage>
        <taxon>Bacteria</taxon>
        <taxon>Pseudomonadati</taxon>
        <taxon>Pseudomonadota</taxon>
        <taxon>Gammaproteobacteria</taxon>
        <taxon>Methylococcales</taxon>
        <taxon>Methylococcaceae</taxon>
        <taxon>Methylocaldum</taxon>
    </lineage>
</organism>
<dbReference type="InterPro" id="IPR032807">
    <property type="entry name" value="GNVR"/>
</dbReference>
<keyword evidence="4 7" id="KW-1133">Transmembrane helix</keyword>
<evidence type="ECO:0000313" key="10">
    <source>
        <dbReference type="EMBL" id="CAI8725002.1"/>
    </source>
</evidence>
<name>A0ABN8WZY6_9GAMM</name>
<dbReference type="NCBIfam" id="TIGR03017">
    <property type="entry name" value="EpsF"/>
    <property type="match status" value="1"/>
</dbReference>
<evidence type="ECO:0000259" key="9">
    <source>
        <dbReference type="Pfam" id="PF13807"/>
    </source>
</evidence>
<gene>
    <name evidence="10" type="ORF">MSZNOR_0166</name>
</gene>
<feature type="transmembrane region" description="Helical" evidence="7">
    <location>
        <begin position="12"/>
        <end position="35"/>
    </location>
</feature>
<evidence type="ECO:0000256" key="6">
    <source>
        <dbReference type="SAM" id="Coils"/>
    </source>
</evidence>
<evidence type="ECO:0000256" key="5">
    <source>
        <dbReference type="ARBA" id="ARBA00023136"/>
    </source>
</evidence>
<feature type="domain" description="Tyrosine-protein kinase G-rich" evidence="9">
    <location>
        <begin position="346"/>
        <end position="423"/>
    </location>
</feature>
<evidence type="ECO:0000256" key="7">
    <source>
        <dbReference type="SAM" id="Phobius"/>
    </source>
</evidence>
<keyword evidence="5 7" id="KW-0472">Membrane</keyword>
<feature type="coiled-coil region" evidence="6">
    <location>
        <begin position="173"/>
        <end position="230"/>
    </location>
</feature>
<dbReference type="EMBL" id="OX458333">
    <property type="protein sequence ID" value="CAI8725002.1"/>
    <property type="molecule type" value="Genomic_DNA"/>
</dbReference>
<comment type="subcellular location">
    <subcellularLocation>
        <location evidence="1">Cell membrane</location>
        <topology evidence="1">Multi-pass membrane protein</topology>
    </subcellularLocation>
</comment>
<dbReference type="RefSeq" id="WP_026610399.1">
    <property type="nucleotide sequence ID" value="NZ_OX458333.1"/>
</dbReference>
<sequence>MNLQQFLQILRARLRVLVVTPLAAALMALAVSLMLPKAYTATTALVVDYKGVDPITGIAVPAQLMPGYMATQVNIIGSHNVALKVVDKLKLADLPDMKERFEQETDGAGDIRDWLAGRLLKKLDVLPSRESSVINVSFSDSDPNFAATVSNAFAESYIATNLELRTEPARQNAAWFEQQIRGLREKLENAQANLSRYQQEKGIVSVEQHLDVENSRLEDLSKQLVVAQANTYDLMSRRSQLETAGRSFLPETLPEVLSNSVVQDLKTKLTLTEAKLAEIGQKYDTNHPLYQQALAEAGSLKRKLAAEVKTIIQSLNTAVEIARSRENELKTAVAEQKAKILELNKQRDELSVLTGEVEHARQAYTAALARFNQTRLESEASHTNVAILNPAKPPLRPSKPRVVLNVAVAGFLGIVLAVSLVLALEWFDRRVRSPEDLSVALGLPFMGILTDAELRRSRWWPVFARSST</sequence>
<reference evidence="10 11" key="1">
    <citation type="submission" date="2023-03" db="EMBL/GenBank/DDBJ databases">
        <authorList>
            <person name="Pearce D."/>
        </authorList>
    </citation>
    <scope>NUCLEOTIDE SEQUENCE [LARGE SCALE GENOMIC DNA]</scope>
    <source>
        <strain evidence="10">Msz</strain>
    </source>
</reference>
<protein>
    <submittedName>
        <fullName evidence="10">Chain length determinant protein EpsF</fullName>
    </submittedName>
</protein>
<dbReference type="InterPro" id="IPR050445">
    <property type="entry name" value="Bact_polysacc_biosynth/exp"/>
</dbReference>
<evidence type="ECO:0000256" key="2">
    <source>
        <dbReference type="ARBA" id="ARBA00022475"/>
    </source>
</evidence>
<feature type="domain" description="Polysaccharide chain length determinant N-terminal" evidence="8">
    <location>
        <begin position="2"/>
        <end position="89"/>
    </location>
</feature>